<dbReference type="InterPro" id="IPR015590">
    <property type="entry name" value="Aldehyde_DH_dom"/>
</dbReference>
<evidence type="ECO:0000259" key="2">
    <source>
        <dbReference type="Pfam" id="PF00171"/>
    </source>
</evidence>
<dbReference type="RefSeq" id="WP_244620416.1">
    <property type="nucleotide sequence ID" value="NZ_BAAAFY010000001.1"/>
</dbReference>
<sequence length="484" mass="51371">MINVDTVMQQSAAAFEQYKKVPAAGRAVFLETIADELETLRESLVVIAGRETNLPPARLNGELTRTTNQLKLFARLIREGSWVEAVIDSANPASTPPRPDIRKMLMPVGPVVVFGASNFPFAFSTAGGDTASVLAAGATAVIKGHPAHAETSLQVFGAIEAAIRKTNMPAHTVQHVAQPGNTIGKELVMHPLTTGVGFTGSFQGGRALLGYANQRENPIPVFAEMSSVNPVVFLPDTLEKNAASLAQTFGGSVTLGMGQFCTNPGLLLGIRSAALDHFAQLLGEAIAQCAPQKMLHAGIHEAYEKGRSQLLSQQGVAVVNQGAAAPAELEAHPVLARVDAKDFLANHLLQEEVFGPSSLLIVCGDKEELKTVLKSLKGQLTTTVAGTEADIAAYMDVVELQTTLAGRVILNAPPTGVEVCAAMVHGGPYPATTDARFTSVGTSAIKRWVRPVCFQGFADNMLPDALKQDNPLGIWRLVDNEYRK</sequence>
<comment type="caution">
    <text evidence="3">The sequence shown here is derived from an EMBL/GenBank/DDBJ whole genome shotgun (WGS) entry which is preliminary data.</text>
</comment>
<evidence type="ECO:0000256" key="1">
    <source>
        <dbReference type="ARBA" id="ARBA00023002"/>
    </source>
</evidence>
<proteinExistence type="predicted"/>
<organism evidence="3 4">
    <name type="scientific">Chitinophaga japonensis</name>
    <name type="common">Flexibacter japonensis</name>
    <dbReference type="NCBI Taxonomy" id="104662"/>
    <lineage>
        <taxon>Bacteria</taxon>
        <taxon>Pseudomonadati</taxon>
        <taxon>Bacteroidota</taxon>
        <taxon>Chitinophagia</taxon>
        <taxon>Chitinophagales</taxon>
        <taxon>Chitinophagaceae</taxon>
        <taxon>Chitinophaga</taxon>
    </lineage>
</organism>
<dbReference type="Proteomes" id="UP000316778">
    <property type="component" value="Unassembled WGS sequence"/>
</dbReference>
<evidence type="ECO:0000313" key="3">
    <source>
        <dbReference type="EMBL" id="TWI89050.1"/>
    </source>
</evidence>
<dbReference type="InterPro" id="IPR044151">
    <property type="entry name" value="ALDH_KGSADH"/>
</dbReference>
<evidence type="ECO:0000313" key="4">
    <source>
        <dbReference type="Proteomes" id="UP000316778"/>
    </source>
</evidence>
<dbReference type="EMBL" id="VLLG01000003">
    <property type="protein sequence ID" value="TWI89050.1"/>
    <property type="molecule type" value="Genomic_DNA"/>
</dbReference>
<dbReference type="CDD" id="cd07129">
    <property type="entry name" value="ALDH_KGSADH"/>
    <property type="match status" value="1"/>
</dbReference>
<keyword evidence="1" id="KW-0560">Oxidoreductase</keyword>
<dbReference type="InterPro" id="IPR050740">
    <property type="entry name" value="Aldehyde_DH_Superfamily"/>
</dbReference>
<protein>
    <submittedName>
        <fullName evidence="3">NADP-dependent aldehyde dehydrogenase</fullName>
    </submittedName>
</protein>
<accession>A0A562T861</accession>
<feature type="domain" description="Aldehyde dehydrogenase" evidence="2">
    <location>
        <begin position="3"/>
        <end position="418"/>
    </location>
</feature>
<dbReference type="InterPro" id="IPR016161">
    <property type="entry name" value="Ald_DH/histidinol_DH"/>
</dbReference>
<dbReference type="Gene3D" id="3.40.605.10">
    <property type="entry name" value="Aldehyde Dehydrogenase, Chain A, domain 1"/>
    <property type="match status" value="1"/>
</dbReference>
<dbReference type="AlphaFoldDB" id="A0A562T861"/>
<dbReference type="PANTHER" id="PTHR43353">
    <property type="entry name" value="SUCCINATE-SEMIALDEHYDE DEHYDROGENASE, MITOCHONDRIAL"/>
    <property type="match status" value="1"/>
</dbReference>
<keyword evidence="4" id="KW-1185">Reference proteome</keyword>
<dbReference type="GO" id="GO:0016620">
    <property type="term" value="F:oxidoreductase activity, acting on the aldehyde or oxo group of donors, NAD or NADP as acceptor"/>
    <property type="evidence" value="ECO:0007669"/>
    <property type="project" value="InterPro"/>
</dbReference>
<dbReference type="PANTHER" id="PTHR43353:SF3">
    <property type="entry name" value="ALDEHYDE DEHYDROGENASE-RELATED"/>
    <property type="match status" value="1"/>
</dbReference>
<dbReference type="Pfam" id="PF00171">
    <property type="entry name" value="Aldedh"/>
    <property type="match status" value="1"/>
</dbReference>
<dbReference type="Gene3D" id="3.40.309.10">
    <property type="entry name" value="Aldehyde Dehydrogenase, Chain A, domain 2"/>
    <property type="match status" value="1"/>
</dbReference>
<dbReference type="InterPro" id="IPR016163">
    <property type="entry name" value="Ald_DH_C"/>
</dbReference>
<dbReference type="InterPro" id="IPR016162">
    <property type="entry name" value="Ald_DH_N"/>
</dbReference>
<dbReference type="SUPFAM" id="SSF53720">
    <property type="entry name" value="ALDH-like"/>
    <property type="match status" value="1"/>
</dbReference>
<reference evidence="3 4" key="1">
    <citation type="journal article" date="2013" name="Stand. Genomic Sci.">
        <title>Genomic Encyclopedia of Type Strains, Phase I: The one thousand microbial genomes (KMG-I) project.</title>
        <authorList>
            <person name="Kyrpides N.C."/>
            <person name="Woyke T."/>
            <person name="Eisen J.A."/>
            <person name="Garrity G."/>
            <person name="Lilburn T.G."/>
            <person name="Beck B.J."/>
            <person name="Whitman W.B."/>
            <person name="Hugenholtz P."/>
            <person name="Klenk H.P."/>
        </authorList>
    </citation>
    <scope>NUCLEOTIDE SEQUENCE [LARGE SCALE GENOMIC DNA]</scope>
    <source>
        <strain evidence="3 4">DSM 13484</strain>
    </source>
</reference>
<gene>
    <name evidence="3" type="ORF">LX66_3143</name>
</gene>
<name>A0A562T861_CHIJA</name>